<dbReference type="Proteomes" id="UP000095606">
    <property type="component" value="Unassembled WGS sequence"/>
</dbReference>
<dbReference type="Gene3D" id="3.90.1530.10">
    <property type="entry name" value="Conserved hypothetical protein from pyrococcus furiosus pfu- 392566-001, ParB domain"/>
    <property type="match status" value="1"/>
</dbReference>
<evidence type="ECO:0000313" key="3">
    <source>
        <dbReference type="Proteomes" id="UP000095606"/>
    </source>
</evidence>
<organism evidence="1 3">
    <name type="scientific">Bacteroides faecis</name>
    <dbReference type="NCBI Taxonomy" id="674529"/>
    <lineage>
        <taxon>Bacteria</taxon>
        <taxon>Pseudomonadati</taxon>
        <taxon>Bacteroidota</taxon>
        <taxon>Bacteroidia</taxon>
        <taxon>Bacteroidales</taxon>
        <taxon>Bacteroidaceae</taxon>
        <taxon>Bacteroides</taxon>
    </lineage>
</organism>
<dbReference type="AlphaFoldDB" id="A0A174UI33"/>
<sequence>MIISKLKDIKNEGVNVCFIQGNRQVSNKNVKSKTTSIKEYGILVPLMYVKGTKAVEDGCSLMTSKGDAIPSEEADKYIVIVDGQHRYTAAIENGVSDEEIYLFESYAKASTKELLAEANVEVERWKGEDYIAGATLAKPEDELLQFANSLSLRGFPISTISLILCWDKHKFTSKKLSKLMKGETVNIEYKLERANAFLDAMSNFTDKFVAKNYAINVVIDLSSEMGYKPVCEALSKISRATIQRIEGMTGEENVKNFLKDAINKELGKQKFNHLKP</sequence>
<reference evidence="2" key="2">
    <citation type="submission" date="2022-08" db="EMBL/GenBank/DDBJ databases">
        <title>Genome Sequencing of Bacteroides fragilis Group Isolates with Nanopore Technology.</title>
        <authorList>
            <person name="Tisza M.J."/>
            <person name="Smith D."/>
            <person name="Dekker J.P."/>
        </authorList>
    </citation>
    <scope>NUCLEOTIDE SEQUENCE</scope>
    <source>
        <strain evidence="2">BFG-527</strain>
    </source>
</reference>
<evidence type="ECO:0000313" key="1">
    <source>
        <dbReference type="EMBL" id="CUQ20391.1"/>
    </source>
</evidence>
<evidence type="ECO:0000313" key="4">
    <source>
        <dbReference type="Proteomes" id="UP001060104"/>
    </source>
</evidence>
<protein>
    <submittedName>
        <fullName evidence="2">ParB/Srx family N-terminal domain-containing protein</fullName>
    </submittedName>
</protein>
<reference evidence="1 3" key="1">
    <citation type="submission" date="2015-09" db="EMBL/GenBank/DDBJ databases">
        <authorList>
            <consortium name="Pathogen Informatics"/>
        </authorList>
    </citation>
    <scope>NUCLEOTIDE SEQUENCE [LARGE SCALE GENOMIC DNA]</scope>
    <source>
        <strain evidence="1 3">2789STDY5834846</strain>
    </source>
</reference>
<keyword evidence="4" id="KW-1185">Reference proteome</keyword>
<gene>
    <name evidence="1" type="ORF">ERS852461_04551</name>
    <name evidence="2" type="ORF">NXY30_12645</name>
</gene>
<proteinExistence type="predicted"/>
<dbReference type="GeneID" id="69589335"/>
<accession>A0A174UI33</accession>
<evidence type="ECO:0000313" key="2">
    <source>
        <dbReference type="EMBL" id="UVQ77155.1"/>
    </source>
</evidence>
<dbReference type="CDD" id="cd16387">
    <property type="entry name" value="ParB_N_Srx"/>
    <property type="match status" value="1"/>
</dbReference>
<dbReference type="EMBL" id="CZAE01000030">
    <property type="protein sequence ID" value="CUQ20391.1"/>
    <property type="molecule type" value="Genomic_DNA"/>
</dbReference>
<dbReference type="RefSeq" id="WP_055271365.1">
    <property type="nucleotide sequence ID" value="NZ_CAXKYA010000034.1"/>
</dbReference>
<dbReference type="Proteomes" id="UP001060104">
    <property type="component" value="Chromosome"/>
</dbReference>
<dbReference type="EMBL" id="CP103141">
    <property type="protein sequence ID" value="UVQ77155.1"/>
    <property type="molecule type" value="Genomic_DNA"/>
</dbReference>
<name>A0A174UI33_9BACE</name>